<evidence type="ECO:0000256" key="1">
    <source>
        <dbReference type="ARBA" id="ARBA00001946"/>
    </source>
</evidence>
<evidence type="ECO:0000256" key="5">
    <source>
        <dbReference type="ARBA" id="ARBA00022741"/>
    </source>
</evidence>
<evidence type="ECO:0000259" key="11">
    <source>
        <dbReference type="PROSITE" id="PS51706"/>
    </source>
</evidence>
<dbReference type="InterPro" id="IPR006073">
    <property type="entry name" value="GTP-bd"/>
</dbReference>
<evidence type="ECO:0000256" key="9">
    <source>
        <dbReference type="ARBA" id="ARBA00023306"/>
    </source>
</evidence>
<keyword evidence="13" id="KW-1185">Reference proteome</keyword>
<comment type="similarity">
    <text evidence="2">Belongs to the TRAFAC class TrmE-Era-EngA-EngB-Septin-like GTPase superfamily. EngB GTPase family.</text>
</comment>
<keyword evidence="3" id="KW-0132">Cell division</keyword>
<keyword evidence="8" id="KW-0717">Septation</keyword>
<name>A0AAN7UAR0_9MYCE</name>
<feature type="compositionally biased region" description="Basic and acidic residues" evidence="10">
    <location>
        <begin position="78"/>
        <end position="89"/>
    </location>
</feature>
<reference evidence="12 13" key="1">
    <citation type="submission" date="2023-11" db="EMBL/GenBank/DDBJ databases">
        <title>Dfirmibasis_genome.</title>
        <authorList>
            <person name="Edelbroek B."/>
            <person name="Kjellin J."/>
            <person name="Jerlstrom-Hultqvist J."/>
            <person name="Soderbom F."/>
        </authorList>
    </citation>
    <scope>NUCLEOTIDE SEQUENCE [LARGE SCALE GENOMIC DNA]</scope>
    <source>
        <strain evidence="12 13">TNS-C-14</strain>
    </source>
</reference>
<sequence>MLNLLFKQTNFLNKITQNVQNNTKQSILREKVKKRRNEIENTDLKTLPKSDLVYGQTNEDLKRLDFILGQKSAKRIKESTRAGWHERHQNKSSKQSYTELKSKLSQDLINAPLSQTLKIKQKQEYLEKHKNIPNKDPDSKNQIFKNQKFDSTLLEKIKEKKLGKFKQEKPKQGTTKLETVRKEATKDIERFFGSKLKFIGAARSSSSFLPETLPEVAFIGRSNVGKSSLINALTQRGLAKTSSKPGQTQSINWFELGSTLYLVDLPGYGFAFAKEQKLEEWSEITHHYLTERKCISCIFILVDSRHGLKDSDRQLLLELDKNKIKTHIILTKADLTLQGDLVKRIHLVNEEIEKNYHYSALPVLPISSKNFTGISDLSKLIKLMKLKVKPIKTNPNLQPKQILSPQDFELKKQKLLEKKKENLRKLTINKK</sequence>
<comment type="cofactor">
    <cofactor evidence="1">
        <name>Mg(2+)</name>
        <dbReference type="ChEBI" id="CHEBI:18420"/>
    </cofactor>
</comment>
<accession>A0AAN7UAR0</accession>
<evidence type="ECO:0000256" key="6">
    <source>
        <dbReference type="ARBA" id="ARBA00022842"/>
    </source>
</evidence>
<keyword evidence="7" id="KW-0342">GTP-binding</keyword>
<dbReference type="AlphaFoldDB" id="A0AAN7UAR0"/>
<evidence type="ECO:0000256" key="8">
    <source>
        <dbReference type="ARBA" id="ARBA00023210"/>
    </source>
</evidence>
<dbReference type="Proteomes" id="UP001344447">
    <property type="component" value="Unassembled WGS sequence"/>
</dbReference>
<organism evidence="12 13">
    <name type="scientific">Dictyostelium firmibasis</name>
    <dbReference type="NCBI Taxonomy" id="79012"/>
    <lineage>
        <taxon>Eukaryota</taxon>
        <taxon>Amoebozoa</taxon>
        <taxon>Evosea</taxon>
        <taxon>Eumycetozoa</taxon>
        <taxon>Dictyostelia</taxon>
        <taxon>Dictyosteliales</taxon>
        <taxon>Dictyosteliaceae</taxon>
        <taxon>Dictyostelium</taxon>
    </lineage>
</organism>
<dbReference type="GO" id="GO:0051301">
    <property type="term" value="P:cell division"/>
    <property type="evidence" value="ECO:0007669"/>
    <property type="project" value="UniProtKB-KW"/>
</dbReference>
<dbReference type="GO" id="GO:0005525">
    <property type="term" value="F:GTP binding"/>
    <property type="evidence" value="ECO:0007669"/>
    <property type="project" value="UniProtKB-KW"/>
</dbReference>
<feature type="region of interest" description="Disordered" evidence="10">
    <location>
        <begin position="78"/>
        <end position="99"/>
    </location>
</feature>
<comment type="caution">
    <text evidence="12">The sequence shown here is derived from an EMBL/GenBank/DDBJ whole genome shotgun (WGS) entry which is preliminary data.</text>
</comment>
<dbReference type="InterPro" id="IPR005225">
    <property type="entry name" value="Small_GTP-bd"/>
</dbReference>
<dbReference type="SUPFAM" id="SSF52540">
    <property type="entry name" value="P-loop containing nucleoside triphosphate hydrolases"/>
    <property type="match status" value="1"/>
</dbReference>
<keyword evidence="4" id="KW-0479">Metal-binding</keyword>
<dbReference type="NCBIfam" id="TIGR03598">
    <property type="entry name" value="GTPase_YsxC"/>
    <property type="match status" value="1"/>
</dbReference>
<dbReference type="HAMAP" id="MF_00321">
    <property type="entry name" value="GTPase_EngB"/>
    <property type="match status" value="1"/>
</dbReference>
<evidence type="ECO:0000256" key="2">
    <source>
        <dbReference type="ARBA" id="ARBA00009638"/>
    </source>
</evidence>
<evidence type="ECO:0000313" key="13">
    <source>
        <dbReference type="Proteomes" id="UP001344447"/>
    </source>
</evidence>
<proteinExistence type="inferred from homology"/>
<feature type="domain" description="EngB-type G" evidence="11">
    <location>
        <begin position="212"/>
        <end position="387"/>
    </location>
</feature>
<dbReference type="PROSITE" id="PS51706">
    <property type="entry name" value="G_ENGB"/>
    <property type="match status" value="1"/>
</dbReference>
<gene>
    <name evidence="12" type="ORF">RB653_002931</name>
</gene>
<dbReference type="EMBL" id="JAVFKY010000004">
    <property type="protein sequence ID" value="KAK5577983.1"/>
    <property type="molecule type" value="Genomic_DNA"/>
</dbReference>
<keyword evidence="6" id="KW-0460">Magnesium</keyword>
<protein>
    <recommendedName>
        <fullName evidence="11">EngB-type G domain-containing protein</fullName>
    </recommendedName>
</protein>
<evidence type="ECO:0000313" key="12">
    <source>
        <dbReference type="EMBL" id="KAK5577983.1"/>
    </source>
</evidence>
<keyword evidence="5" id="KW-0547">Nucleotide-binding</keyword>
<evidence type="ECO:0000256" key="4">
    <source>
        <dbReference type="ARBA" id="ARBA00022723"/>
    </source>
</evidence>
<keyword evidence="9" id="KW-0131">Cell cycle</keyword>
<dbReference type="PANTHER" id="PTHR11649">
    <property type="entry name" value="MSS1/TRME-RELATED GTP-BINDING PROTEIN"/>
    <property type="match status" value="1"/>
</dbReference>
<evidence type="ECO:0000256" key="3">
    <source>
        <dbReference type="ARBA" id="ARBA00022618"/>
    </source>
</evidence>
<evidence type="ECO:0000256" key="7">
    <source>
        <dbReference type="ARBA" id="ARBA00023134"/>
    </source>
</evidence>
<dbReference type="CDD" id="cd01876">
    <property type="entry name" value="YihA_EngB"/>
    <property type="match status" value="1"/>
</dbReference>
<dbReference type="PANTHER" id="PTHR11649:SF13">
    <property type="entry name" value="ENGB-TYPE G DOMAIN-CONTAINING PROTEIN"/>
    <property type="match status" value="1"/>
</dbReference>
<dbReference type="Gene3D" id="3.40.50.300">
    <property type="entry name" value="P-loop containing nucleotide triphosphate hydrolases"/>
    <property type="match status" value="1"/>
</dbReference>
<dbReference type="InterPro" id="IPR019987">
    <property type="entry name" value="GTP-bd_ribosome_bio_YsxC"/>
</dbReference>
<dbReference type="GO" id="GO:0046872">
    <property type="term" value="F:metal ion binding"/>
    <property type="evidence" value="ECO:0007669"/>
    <property type="project" value="UniProtKB-KW"/>
</dbReference>
<evidence type="ECO:0000256" key="10">
    <source>
        <dbReference type="SAM" id="MobiDB-lite"/>
    </source>
</evidence>
<dbReference type="Pfam" id="PF01926">
    <property type="entry name" value="MMR_HSR1"/>
    <property type="match status" value="1"/>
</dbReference>
<dbReference type="InterPro" id="IPR030393">
    <property type="entry name" value="G_ENGB_dom"/>
</dbReference>
<dbReference type="InterPro" id="IPR027417">
    <property type="entry name" value="P-loop_NTPase"/>
</dbReference>
<dbReference type="NCBIfam" id="TIGR00231">
    <property type="entry name" value="small_GTP"/>
    <property type="match status" value="1"/>
</dbReference>